<dbReference type="GO" id="GO:0031956">
    <property type="term" value="F:medium-chain fatty acid-CoA ligase activity"/>
    <property type="evidence" value="ECO:0007669"/>
    <property type="project" value="TreeGrafter"/>
</dbReference>
<dbReference type="RefSeq" id="WP_092232897.1">
    <property type="nucleotide sequence ID" value="NZ_FNLL01000004.1"/>
</dbReference>
<dbReference type="InterPro" id="IPR042099">
    <property type="entry name" value="ANL_N_sf"/>
</dbReference>
<dbReference type="Gene3D" id="3.40.50.12780">
    <property type="entry name" value="N-terminal domain of ligase-like"/>
    <property type="match status" value="1"/>
</dbReference>
<dbReference type="AlphaFoldDB" id="A0A1H2FTY4"/>
<evidence type="ECO:0000313" key="3">
    <source>
        <dbReference type="EMBL" id="SDU10817.1"/>
    </source>
</evidence>
<name>A0A1H2FTY4_9BACT</name>
<feature type="domain" description="AMP-binding enzyme C-terminal" evidence="2">
    <location>
        <begin position="415"/>
        <end position="490"/>
    </location>
</feature>
<evidence type="ECO:0000313" key="4">
    <source>
        <dbReference type="Proteomes" id="UP000199608"/>
    </source>
</evidence>
<dbReference type="SUPFAM" id="SSF56801">
    <property type="entry name" value="Acetyl-CoA synthetase-like"/>
    <property type="match status" value="1"/>
</dbReference>
<dbReference type="GO" id="GO:0006631">
    <property type="term" value="P:fatty acid metabolic process"/>
    <property type="evidence" value="ECO:0007669"/>
    <property type="project" value="TreeGrafter"/>
</dbReference>
<dbReference type="PANTHER" id="PTHR43201:SF32">
    <property type="entry name" value="2-SUCCINYLBENZOATE--COA LIGASE, CHLOROPLASTIC_PEROXISOMAL"/>
    <property type="match status" value="1"/>
</dbReference>
<proteinExistence type="predicted"/>
<dbReference type="InterPro" id="IPR000873">
    <property type="entry name" value="AMP-dep_synth/lig_dom"/>
</dbReference>
<dbReference type="CDD" id="cd17637">
    <property type="entry name" value="ACLS-CaiC"/>
    <property type="match status" value="1"/>
</dbReference>
<dbReference type="InterPro" id="IPR025110">
    <property type="entry name" value="AMP-bd_C"/>
</dbReference>
<feature type="domain" description="AMP-dependent synthetase/ligase" evidence="1">
    <location>
        <begin position="16"/>
        <end position="363"/>
    </location>
</feature>
<dbReference type="InterPro" id="IPR045851">
    <property type="entry name" value="AMP-bd_C_sf"/>
</dbReference>
<dbReference type="Pfam" id="PF00501">
    <property type="entry name" value="AMP-binding"/>
    <property type="match status" value="1"/>
</dbReference>
<accession>A0A1H2FTY4</accession>
<sequence length="501" mass="55463">MNSLHNLTYFDIYERNALYKGSSCAIHWEGSDITYSDLFLQAGKLANGLKNLNLAFGSRVAVLCKNHPVFFHLFGAASALNITLVLINRRLSQDEISFIIEDTTPCLIVCDKEMADQAGKLTTSFSCLEHCYVVDDKKDSGFSKLYHDTPIKNPVPCRPTDPFVIIHTAAVQGKPRGAALGQENLILANQQIINAYSLDETKTYLNVLPLFHIMGINIGLGTLQAGGKNVIQEKFDPLKTLELIQEQKVNIFGSFPPILTNLMDAMKERKFDLSSLEIAAGLEMQDTAKKWEKVTDSKFWTMYGQTETSGLITFAEYFAKPGSAGRISPLANIKTADEYDTLLPPGETGEILVKGPLVFQGYWNADKLNAHTFRGGWHHTGDLGMIDSEGFLFFKGRKAEKELIKPGGENVFPAEVEQAILEHDAIKEVCVFGVPDPKFGEGIKAVCSLNPGCKLTEDELIRFCGSRIAGYKKPGYVQFITDLPKAGDGKIDREKIKIKYA</sequence>
<dbReference type="Proteomes" id="UP000199608">
    <property type="component" value="Unassembled WGS sequence"/>
</dbReference>
<dbReference type="Pfam" id="PF13193">
    <property type="entry name" value="AMP-binding_C"/>
    <property type="match status" value="1"/>
</dbReference>
<dbReference type="PANTHER" id="PTHR43201">
    <property type="entry name" value="ACYL-COA SYNTHETASE"/>
    <property type="match status" value="1"/>
</dbReference>
<evidence type="ECO:0000259" key="2">
    <source>
        <dbReference type="Pfam" id="PF13193"/>
    </source>
</evidence>
<gene>
    <name evidence="3" type="ORF">SAMN04487931_104340</name>
</gene>
<protein>
    <submittedName>
        <fullName evidence="3">Long-chain acyl-CoA synthetase</fullName>
    </submittedName>
</protein>
<evidence type="ECO:0000259" key="1">
    <source>
        <dbReference type="Pfam" id="PF00501"/>
    </source>
</evidence>
<dbReference type="EMBL" id="FNLL01000004">
    <property type="protein sequence ID" value="SDU10817.1"/>
    <property type="molecule type" value="Genomic_DNA"/>
</dbReference>
<dbReference type="Gene3D" id="3.30.300.30">
    <property type="match status" value="1"/>
</dbReference>
<reference evidence="4" key="1">
    <citation type="submission" date="2016-10" db="EMBL/GenBank/DDBJ databases">
        <authorList>
            <person name="Varghese N."/>
            <person name="Submissions S."/>
        </authorList>
    </citation>
    <scope>NUCLEOTIDE SEQUENCE [LARGE SCALE GENOMIC DNA]</scope>
    <source>
        <strain evidence="4">DSM 3384</strain>
    </source>
</reference>
<organism evidence="3 4">
    <name type="scientific">Desulfobacula phenolica</name>
    <dbReference type="NCBI Taxonomy" id="90732"/>
    <lineage>
        <taxon>Bacteria</taxon>
        <taxon>Pseudomonadati</taxon>
        <taxon>Thermodesulfobacteriota</taxon>
        <taxon>Desulfobacteria</taxon>
        <taxon>Desulfobacterales</taxon>
        <taxon>Desulfobacteraceae</taxon>
        <taxon>Desulfobacula</taxon>
    </lineage>
</organism>
<keyword evidence="4" id="KW-1185">Reference proteome</keyword>